<reference evidence="2" key="1">
    <citation type="submission" date="2016-10" db="EMBL/GenBank/DDBJ databases">
        <title>The assassin bug Pristhesancus plagipennis produces two different types of venom.</title>
        <authorList>
            <person name="Walker A.A."/>
            <person name="Herzig V."/>
            <person name="Jin J."/>
            <person name="Fry B.G."/>
            <person name="King G.F."/>
        </authorList>
    </citation>
    <scope>NUCLEOTIDE SEQUENCE</scope>
    <source>
        <tissue evidence="2">Venom/labial glands</tissue>
    </source>
</reference>
<keyword evidence="1" id="KW-0732">Signal</keyword>
<accession>A0A2K8JMA9</accession>
<proteinExistence type="evidence at transcript level"/>
<feature type="chain" id="PRO_5014719932" description="Secreted protein" evidence="1">
    <location>
        <begin position="27"/>
        <end position="68"/>
    </location>
</feature>
<sequence>MHLVFFILLECLILLSLFWHLNVVRQQYKCVRLYKVTTIRLLNKYRCLNFLNTQTYLTSFIMDLKQHL</sequence>
<feature type="signal peptide" evidence="1">
    <location>
        <begin position="1"/>
        <end position="26"/>
    </location>
</feature>
<evidence type="ECO:0000313" key="2">
    <source>
        <dbReference type="EMBL" id="ATU82968.1"/>
    </source>
</evidence>
<evidence type="ECO:0008006" key="3">
    <source>
        <dbReference type="Google" id="ProtNLM"/>
    </source>
</evidence>
<protein>
    <recommendedName>
        <fullName evidence="3">Secreted protein</fullName>
    </recommendedName>
</protein>
<dbReference type="AlphaFoldDB" id="A0A2K8JMA9"/>
<organism evidence="2">
    <name type="scientific">Pristhesancus plagipennis</name>
    <name type="common">Common assassin bug</name>
    <dbReference type="NCBI Taxonomy" id="1955184"/>
    <lineage>
        <taxon>Eukaryota</taxon>
        <taxon>Metazoa</taxon>
        <taxon>Ecdysozoa</taxon>
        <taxon>Arthropoda</taxon>
        <taxon>Hexapoda</taxon>
        <taxon>Insecta</taxon>
        <taxon>Pterygota</taxon>
        <taxon>Neoptera</taxon>
        <taxon>Paraneoptera</taxon>
        <taxon>Hemiptera</taxon>
        <taxon>Heteroptera</taxon>
        <taxon>Panheteroptera</taxon>
        <taxon>Cimicomorpha</taxon>
        <taxon>Reduviidae</taxon>
        <taxon>Harpactorinae</taxon>
        <taxon>Harpactorini</taxon>
        <taxon>Pristhesancus</taxon>
    </lineage>
</organism>
<name>A0A2K8JMA9_PRIPG</name>
<evidence type="ECO:0000256" key="1">
    <source>
        <dbReference type="SAM" id="SignalP"/>
    </source>
</evidence>
<dbReference type="EMBL" id="KY031217">
    <property type="protein sequence ID" value="ATU82968.1"/>
    <property type="molecule type" value="mRNA"/>
</dbReference>